<dbReference type="OMA" id="QTHQFRD"/>
<dbReference type="PANTHER" id="PTHR11472:SF41">
    <property type="entry name" value="ATP-DEPENDENT DNA HELICASE DDX11-RELATED"/>
    <property type="match status" value="1"/>
</dbReference>
<evidence type="ECO:0000256" key="11">
    <source>
        <dbReference type="ARBA" id="ARBA00023235"/>
    </source>
</evidence>
<dbReference type="NCBIfam" id="TIGR00604">
    <property type="entry name" value="rad3"/>
    <property type="match status" value="1"/>
</dbReference>
<dbReference type="SMART" id="SM00491">
    <property type="entry name" value="HELICc2"/>
    <property type="match status" value="1"/>
</dbReference>
<keyword evidence="16" id="KW-1185">Reference proteome</keyword>
<dbReference type="KEGG" id="ccp:CHC_T00003277001"/>
<dbReference type="InterPro" id="IPR010614">
    <property type="entry name" value="RAD3-like_helicase_DEAD"/>
</dbReference>
<evidence type="ECO:0000256" key="10">
    <source>
        <dbReference type="ARBA" id="ARBA00023014"/>
    </source>
</evidence>
<comment type="subcellular location">
    <subcellularLocation>
        <location evidence="2">Nucleus</location>
    </subcellularLocation>
</comment>
<keyword evidence="6" id="KW-0378">Hydrolase</keyword>
<dbReference type="AlphaFoldDB" id="R7Q9A1"/>
<dbReference type="GO" id="GO:0051536">
    <property type="term" value="F:iron-sulfur cluster binding"/>
    <property type="evidence" value="ECO:0007669"/>
    <property type="project" value="UniProtKB-KW"/>
</dbReference>
<dbReference type="Gene3D" id="3.40.50.300">
    <property type="entry name" value="P-loop containing nucleotide triphosphate hydrolases"/>
    <property type="match status" value="2"/>
</dbReference>
<accession>R7Q9A1</accession>
<dbReference type="Proteomes" id="UP000012073">
    <property type="component" value="Unassembled WGS sequence"/>
</dbReference>
<dbReference type="GeneID" id="17322160"/>
<evidence type="ECO:0000256" key="2">
    <source>
        <dbReference type="ARBA" id="ARBA00004123"/>
    </source>
</evidence>
<dbReference type="InterPro" id="IPR045028">
    <property type="entry name" value="DinG/Rad3-like"/>
</dbReference>
<evidence type="ECO:0000256" key="6">
    <source>
        <dbReference type="ARBA" id="ARBA00022801"/>
    </source>
</evidence>
<keyword evidence="10" id="KW-0411">Iron-sulfur</keyword>
<evidence type="ECO:0000256" key="12">
    <source>
        <dbReference type="ARBA" id="ARBA00023242"/>
    </source>
</evidence>
<evidence type="ECO:0000256" key="9">
    <source>
        <dbReference type="ARBA" id="ARBA00023004"/>
    </source>
</evidence>
<keyword evidence="7" id="KW-0347">Helicase</keyword>
<dbReference type="GO" id="GO:0003677">
    <property type="term" value="F:DNA binding"/>
    <property type="evidence" value="ECO:0007669"/>
    <property type="project" value="InterPro"/>
</dbReference>
<keyword evidence="8" id="KW-0067">ATP-binding</keyword>
<dbReference type="InterPro" id="IPR014013">
    <property type="entry name" value="Helic_SF1/SF2_ATP-bd_DinG/Rad3"/>
</dbReference>
<dbReference type="Pfam" id="PF06733">
    <property type="entry name" value="DEAD_2"/>
    <property type="match status" value="1"/>
</dbReference>
<feature type="region of interest" description="Disordered" evidence="13">
    <location>
        <begin position="64"/>
        <end position="92"/>
    </location>
</feature>
<keyword evidence="11" id="KW-0413">Isomerase</keyword>
<dbReference type="PROSITE" id="PS51193">
    <property type="entry name" value="HELICASE_ATP_BIND_2"/>
    <property type="match status" value="1"/>
</dbReference>
<dbReference type="SMART" id="SM00488">
    <property type="entry name" value="DEXDc2"/>
    <property type="match status" value="1"/>
</dbReference>
<dbReference type="PANTHER" id="PTHR11472">
    <property type="entry name" value="DNA REPAIR DEAD HELICASE RAD3/XP-D SUBFAMILY MEMBER"/>
    <property type="match status" value="1"/>
</dbReference>
<dbReference type="GO" id="GO:0034085">
    <property type="term" value="P:establishment of sister chromatid cohesion"/>
    <property type="evidence" value="ECO:0007669"/>
    <property type="project" value="TreeGrafter"/>
</dbReference>
<dbReference type="EMBL" id="HG001703">
    <property type="protein sequence ID" value="CDF34629.1"/>
    <property type="molecule type" value="Genomic_DNA"/>
</dbReference>
<keyword evidence="12" id="KW-0539">Nucleus</keyword>
<organism evidence="15 16">
    <name type="scientific">Chondrus crispus</name>
    <name type="common">Carrageen Irish moss</name>
    <name type="synonym">Polymorpha crispa</name>
    <dbReference type="NCBI Taxonomy" id="2769"/>
    <lineage>
        <taxon>Eukaryota</taxon>
        <taxon>Rhodophyta</taxon>
        <taxon>Florideophyceae</taxon>
        <taxon>Rhodymeniophycidae</taxon>
        <taxon>Gigartinales</taxon>
        <taxon>Gigartinaceae</taxon>
        <taxon>Chondrus</taxon>
    </lineage>
</organism>
<comment type="cofactor">
    <cofactor evidence="1">
        <name>[4Fe-4S] cluster</name>
        <dbReference type="ChEBI" id="CHEBI:49883"/>
    </cofactor>
</comment>
<dbReference type="Pfam" id="PF13307">
    <property type="entry name" value="Helicase_C_2"/>
    <property type="match status" value="1"/>
</dbReference>
<sequence length="838" mass="92972">MASPKFSFPGTPYSVQTELMTAIHSAITDRHIALLESPTGTGKTLSIICASLTWLQQNRLPVSEEAANSTDEPSWITEQSKAREGRDVQEELHRRKDAYRQRVKRATERPRGTNLRKGRRCVYGEDDPLFSDDEGEEMDVPRVHRKVKAARIVFATRTHTQLTQFLEELRKTTFCPPAVLGAQGNGISLSLPTLTKEQIEGDFELPLSVMPFGSRKQFCINEEVRALESSAAISERCRELTEAPSETTAGRRKRSRNRCEYKNAEAEAVLRDRALVHMQSIEELGKAGKSLGACPYFATRAALETGDVDVIAVPYSAVLHAKTRESLGIEVDDNTVVVFDEAHNIVNTVCDLHSSVLTRGRLVQTIAAVKAYVHRYEKRFSARNLFNLRQLVALGEGLLGMLPGRRDEKGKDKLPAPKVVHPAALLFDAGVDNINLFVLVAYMEESNLAKKLHGFVDSGEEFGVKFDGKSGSQEADVAVTEQRRAKQSISSFQNFIQNVADCPSYGRVALYPYRRDAREAGTLSGSSFEESQLGLDAVARFKYFVTEPGDLFSANVGRARAILLLGGTLSPRSAIKDALLSQLLHRRTTELECEHVVPADHVLTRICATGPTGAVLEFTHKTRQTSAPFDELGRALETLLGEIPGGVVVFFASYETLRQARMAWERSGMLGRLRAKKPFFSEARGESGAFDEYRGTIRADAGRGAVLAAVMGGRLSEGINFADELGRAVVVVGMPFGDARRVEVKERMGMMGSERRVEFLENECMTVVNQCVGRVVRHRADFAAVLLMDKRFTRERVREKLPRFVRRGLQPTVDFADVKVNVKSFFNDRTVLAGNLPR</sequence>
<dbReference type="Gramene" id="CDF34629">
    <property type="protein sequence ID" value="CDF34629"/>
    <property type="gene ID" value="CHC_T00003277001"/>
</dbReference>
<dbReference type="GO" id="GO:0005524">
    <property type="term" value="F:ATP binding"/>
    <property type="evidence" value="ECO:0007669"/>
    <property type="project" value="UniProtKB-KW"/>
</dbReference>
<evidence type="ECO:0000256" key="3">
    <source>
        <dbReference type="ARBA" id="ARBA00008435"/>
    </source>
</evidence>
<protein>
    <recommendedName>
        <fullName evidence="14">Helicase ATP-binding domain-containing protein</fullName>
    </recommendedName>
</protein>
<keyword evidence="4" id="KW-0479">Metal-binding</keyword>
<evidence type="ECO:0000259" key="14">
    <source>
        <dbReference type="PROSITE" id="PS51193"/>
    </source>
</evidence>
<feature type="compositionally biased region" description="Polar residues" evidence="13">
    <location>
        <begin position="64"/>
        <end position="79"/>
    </location>
</feature>
<dbReference type="InterPro" id="IPR027417">
    <property type="entry name" value="P-loop_NTPase"/>
</dbReference>
<dbReference type="GO" id="GO:0046872">
    <property type="term" value="F:metal ion binding"/>
    <property type="evidence" value="ECO:0007669"/>
    <property type="project" value="UniProtKB-KW"/>
</dbReference>
<evidence type="ECO:0000313" key="16">
    <source>
        <dbReference type="Proteomes" id="UP000012073"/>
    </source>
</evidence>
<dbReference type="InterPro" id="IPR013020">
    <property type="entry name" value="Rad3/Chl1-like"/>
</dbReference>
<evidence type="ECO:0000256" key="7">
    <source>
        <dbReference type="ARBA" id="ARBA00022806"/>
    </source>
</evidence>
<evidence type="ECO:0000256" key="1">
    <source>
        <dbReference type="ARBA" id="ARBA00001966"/>
    </source>
</evidence>
<dbReference type="GO" id="GO:0016818">
    <property type="term" value="F:hydrolase activity, acting on acid anhydrides, in phosphorus-containing anhydrides"/>
    <property type="evidence" value="ECO:0007669"/>
    <property type="project" value="InterPro"/>
</dbReference>
<dbReference type="STRING" id="2769.R7Q9A1"/>
<dbReference type="GO" id="GO:0005634">
    <property type="term" value="C:nucleus"/>
    <property type="evidence" value="ECO:0007669"/>
    <property type="project" value="UniProtKB-SubCell"/>
</dbReference>
<dbReference type="InterPro" id="IPR006555">
    <property type="entry name" value="ATP-dep_Helicase_C"/>
</dbReference>
<dbReference type="SUPFAM" id="SSF52540">
    <property type="entry name" value="P-loop containing nucleoside triphosphate hydrolases"/>
    <property type="match status" value="1"/>
</dbReference>
<evidence type="ECO:0000256" key="8">
    <source>
        <dbReference type="ARBA" id="ARBA00022840"/>
    </source>
</evidence>
<proteinExistence type="inferred from homology"/>
<dbReference type="GO" id="GO:0003678">
    <property type="term" value="F:DNA helicase activity"/>
    <property type="evidence" value="ECO:0007669"/>
    <property type="project" value="InterPro"/>
</dbReference>
<dbReference type="OrthoDB" id="267079at2759"/>
<evidence type="ECO:0000256" key="13">
    <source>
        <dbReference type="SAM" id="MobiDB-lite"/>
    </source>
</evidence>
<dbReference type="RefSeq" id="XP_005714448.1">
    <property type="nucleotide sequence ID" value="XM_005714391.1"/>
</dbReference>
<dbReference type="GO" id="GO:0006139">
    <property type="term" value="P:nucleobase-containing compound metabolic process"/>
    <property type="evidence" value="ECO:0007669"/>
    <property type="project" value="InterPro"/>
</dbReference>
<keyword evidence="5" id="KW-0547">Nucleotide-binding</keyword>
<evidence type="ECO:0000256" key="5">
    <source>
        <dbReference type="ARBA" id="ARBA00022741"/>
    </source>
</evidence>
<evidence type="ECO:0000256" key="4">
    <source>
        <dbReference type="ARBA" id="ARBA00022723"/>
    </source>
</evidence>
<evidence type="ECO:0000313" key="15">
    <source>
        <dbReference type="EMBL" id="CDF34629.1"/>
    </source>
</evidence>
<keyword evidence="9" id="KW-0408">Iron</keyword>
<reference evidence="16" key="1">
    <citation type="journal article" date="2013" name="Proc. Natl. Acad. Sci. U.S.A.">
        <title>Genome structure and metabolic features in the red seaweed Chondrus crispus shed light on evolution of the Archaeplastida.</title>
        <authorList>
            <person name="Collen J."/>
            <person name="Porcel B."/>
            <person name="Carre W."/>
            <person name="Ball S.G."/>
            <person name="Chaparro C."/>
            <person name="Tonon T."/>
            <person name="Barbeyron T."/>
            <person name="Michel G."/>
            <person name="Noel B."/>
            <person name="Valentin K."/>
            <person name="Elias M."/>
            <person name="Artiguenave F."/>
            <person name="Arun A."/>
            <person name="Aury J.M."/>
            <person name="Barbosa-Neto J.F."/>
            <person name="Bothwell J.H."/>
            <person name="Bouget F.Y."/>
            <person name="Brillet L."/>
            <person name="Cabello-Hurtado F."/>
            <person name="Capella-Gutierrez S."/>
            <person name="Charrier B."/>
            <person name="Cladiere L."/>
            <person name="Cock J.M."/>
            <person name="Coelho S.M."/>
            <person name="Colleoni C."/>
            <person name="Czjzek M."/>
            <person name="Da Silva C."/>
            <person name="Delage L."/>
            <person name="Denoeud F."/>
            <person name="Deschamps P."/>
            <person name="Dittami S.M."/>
            <person name="Gabaldon T."/>
            <person name="Gachon C.M."/>
            <person name="Groisillier A."/>
            <person name="Herve C."/>
            <person name="Jabbari K."/>
            <person name="Katinka M."/>
            <person name="Kloareg B."/>
            <person name="Kowalczyk N."/>
            <person name="Labadie K."/>
            <person name="Leblanc C."/>
            <person name="Lopez P.J."/>
            <person name="McLachlan D.H."/>
            <person name="Meslet-Cladiere L."/>
            <person name="Moustafa A."/>
            <person name="Nehr Z."/>
            <person name="Nyvall Collen P."/>
            <person name="Panaud O."/>
            <person name="Partensky F."/>
            <person name="Poulain J."/>
            <person name="Rensing S.A."/>
            <person name="Rousvoal S."/>
            <person name="Samson G."/>
            <person name="Symeonidi A."/>
            <person name="Weissenbach J."/>
            <person name="Zambounis A."/>
            <person name="Wincker P."/>
            <person name="Boyen C."/>
        </authorList>
    </citation>
    <scope>NUCLEOTIDE SEQUENCE [LARGE SCALE GENOMIC DNA]</scope>
    <source>
        <strain evidence="16">cv. Stackhouse</strain>
    </source>
</reference>
<dbReference type="PhylomeDB" id="R7Q9A1"/>
<comment type="similarity">
    <text evidence="3">Belongs to the DEAD box helicase family. DEAH subfamily. DDX11/CHL1 sub-subfamily.</text>
</comment>
<gene>
    <name evidence="15" type="ORF">CHC_T00003277001</name>
</gene>
<dbReference type="InterPro" id="IPR006554">
    <property type="entry name" value="Helicase-like_DEXD_c2"/>
</dbReference>
<feature type="compositionally biased region" description="Basic and acidic residues" evidence="13">
    <location>
        <begin position="80"/>
        <end position="92"/>
    </location>
</feature>
<feature type="domain" description="Helicase ATP-binding" evidence="14">
    <location>
        <begin position="2"/>
        <end position="392"/>
    </location>
</feature>
<name>R7Q9A1_CHOCR</name>